<dbReference type="AlphaFoldDB" id="A0AAV4QC50"/>
<evidence type="ECO:0000313" key="1">
    <source>
        <dbReference type="EMBL" id="GIY06670.1"/>
    </source>
</evidence>
<organism evidence="1 2">
    <name type="scientific">Caerostris darwini</name>
    <dbReference type="NCBI Taxonomy" id="1538125"/>
    <lineage>
        <taxon>Eukaryota</taxon>
        <taxon>Metazoa</taxon>
        <taxon>Ecdysozoa</taxon>
        <taxon>Arthropoda</taxon>
        <taxon>Chelicerata</taxon>
        <taxon>Arachnida</taxon>
        <taxon>Araneae</taxon>
        <taxon>Araneomorphae</taxon>
        <taxon>Entelegynae</taxon>
        <taxon>Araneoidea</taxon>
        <taxon>Araneidae</taxon>
        <taxon>Caerostris</taxon>
    </lineage>
</organism>
<dbReference type="EMBL" id="BPLQ01004246">
    <property type="protein sequence ID" value="GIY06670.1"/>
    <property type="molecule type" value="Genomic_DNA"/>
</dbReference>
<gene>
    <name evidence="1" type="primary">X975_04144</name>
    <name evidence="1" type="ORF">CDAR_70341</name>
</gene>
<accession>A0AAV4QC50</accession>
<name>A0AAV4QC50_9ARAC</name>
<protein>
    <submittedName>
        <fullName evidence="1">Uncharacterized protein</fullName>
    </submittedName>
</protein>
<evidence type="ECO:0000313" key="2">
    <source>
        <dbReference type="Proteomes" id="UP001054837"/>
    </source>
</evidence>
<proteinExistence type="predicted"/>
<sequence>MQINRKKPVITLFLLQGFVAGEHRYEVIKAMFKNQFTGNTVWVDSNSMIKFFRECVVIKTELSESTESFPNLLEAEENMKVSCDIVHKGYMDDPCNTDQTWKEVELWHIHYDTTENVSEKLQHSMGWRLITEDAFFKLPAGQAVLLQDIARKMKATIL</sequence>
<dbReference type="Proteomes" id="UP001054837">
    <property type="component" value="Unassembled WGS sequence"/>
</dbReference>
<comment type="caution">
    <text evidence="1">The sequence shown here is derived from an EMBL/GenBank/DDBJ whole genome shotgun (WGS) entry which is preliminary data.</text>
</comment>
<dbReference type="Gene3D" id="3.90.79.10">
    <property type="entry name" value="Nucleoside Triphosphate Pyrophosphohydrolase"/>
    <property type="match status" value="1"/>
</dbReference>
<reference evidence="1 2" key="1">
    <citation type="submission" date="2021-06" db="EMBL/GenBank/DDBJ databases">
        <title>Caerostris darwini draft genome.</title>
        <authorList>
            <person name="Kono N."/>
            <person name="Arakawa K."/>
        </authorList>
    </citation>
    <scope>NUCLEOTIDE SEQUENCE [LARGE SCALE GENOMIC DNA]</scope>
</reference>
<keyword evidence="2" id="KW-1185">Reference proteome</keyword>